<evidence type="ECO:0000256" key="1">
    <source>
        <dbReference type="SAM" id="MobiDB-lite"/>
    </source>
</evidence>
<evidence type="ECO:0000313" key="3">
    <source>
        <dbReference type="Proteomes" id="UP000026962"/>
    </source>
</evidence>
<dbReference type="EnsemblPlants" id="OPUNC05G04060.1">
    <property type="protein sequence ID" value="OPUNC05G04060.1"/>
    <property type="gene ID" value="OPUNC05G04060"/>
</dbReference>
<proteinExistence type="predicted"/>
<name>A0A0E0KYW3_ORYPU</name>
<dbReference type="AlphaFoldDB" id="A0A0E0KYW3"/>
<dbReference type="HOGENOM" id="CLU_2324386_0_0_1"/>
<reference evidence="2" key="1">
    <citation type="submission" date="2015-04" db="UniProtKB">
        <authorList>
            <consortium name="EnsemblPlants"/>
        </authorList>
    </citation>
    <scope>IDENTIFICATION</scope>
</reference>
<protein>
    <recommendedName>
        <fullName evidence="4">DUF834 domain-containing protein</fullName>
    </recommendedName>
</protein>
<reference evidence="2" key="2">
    <citation type="submission" date="2018-05" db="EMBL/GenBank/DDBJ databases">
        <title>OpunRS2 (Oryza punctata Reference Sequence Version 2).</title>
        <authorList>
            <person name="Zhang J."/>
            <person name="Kudrna D."/>
            <person name="Lee S."/>
            <person name="Talag J."/>
            <person name="Welchert J."/>
            <person name="Wing R.A."/>
        </authorList>
    </citation>
    <scope>NUCLEOTIDE SEQUENCE [LARGE SCALE GENOMIC DNA]</scope>
</reference>
<organism evidence="2">
    <name type="scientific">Oryza punctata</name>
    <name type="common">Red rice</name>
    <dbReference type="NCBI Taxonomy" id="4537"/>
    <lineage>
        <taxon>Eukaryota</taxon>
        <taxon>Viridiplantae</taxon>
        <taxon>Streptophyta</taxon>
        <taxon>Embryophyta</taxon>
        <taxon>Tracheophyta</taxon>
        <taxon>Spermatophyta</taxon>
        <taxon>Magnoliopsida</taxon>
        <taxon>Liliopsida</taxon>
        <taxon>Poales</taxon>
        <taxon>Poaceae</taxon>
        <taxon>BOP clade</taxon>
        <taxon>Oryzoideae</taxon>
        <taxon>Oryzeae</taxon>
        <taxon>Oryzinae</taxon>
        <taxon>Oryza</taxon>
    </lineage>
</organism>
<evidence type="ECO:0000313" key="2">
    <source>
        <dbReference type="EnsemblPlants" id="OPUNC05G04060.1"/>
    </source>
</evidence>
<keyword evidence="3" id="KW-1185">Reference proteome</keyword>
<dbReference type="Gramene" id="OPUNC05G04060.1">
    <property type="protein sequence ID" value="OPUNC05G04060.1"/>
    <property type="gene ID" value="OPUNC05G04060"/>
</dbReference>
<evidence type="ECO:0008006" key="4">
    <source>
        <dbReference type="Google" id="ProtNLM"/>
    </source>
</evidence>
<feature type="region of interest" description="Disordered" evidence="1">
    <location>
        <begin position="19"/>
        <end position="99"/>
    </location>
</feature>
<dbReference type="Proteomes" id="UP000026962">
    <property type="component" value="Chromosome 5"/>
</dbReference>
<accession>A0A0E0KYW3</accession>
<sequence length="99" mass="10195">MRPLFRVCGWWAPPVREACGGGVDQEPPRWPTWHGPDETRAEANPGEGSGAGETANASPAVLPATGAECSGGGAPASTGTRVGRRRWVGVGKGTNNKTD</sequence>